<evidence type="ECO:0000313" key="2">
    <source>
        <dbReference type="EMBL" id="THU89252.1"/>
    </source>
</evidence>
<dbReference type="AlphaFoldDB" id="A0A4S8LJA7"/>
<protein>
    <submittedName>
        <fullName evidence="2">Uncharacterized protein</fullName>
    </submittedName>
</protein>
<proteinExistence type="predicted"/>
<feature type="compositionally biased region" description="Low complexity" evidence="1">
    <location>
        <begin position="150"/>
        <end position="164"/>
    </location>
</feature>
<dbReference type="EMBL" id="ML179375">
    <property type="protein sequence ID" value="THU89252.1"/>
    <property type="molecule type" value="Genomic_DNA"/>
</dbReference>
<sequence length="177" mass="19137">MDFQTEVHVSSSACGLLPLLHILQVQNSHTRLRGLSLKIRDGQINLSSLTPKHFVHFPYEINSASSLVTSVGNSPSLPSSSNPTSVLSISSFSLQNHAHLQTQAIEDPFWAFPSTRSVAIQNLTHPKSLGQIPLAATRKIRVTLSSTGRISPQPHSSSSIYSQVPSPPFPTFSISST</sequence>
<keyword evidence="3" id="KW-1185">Reference proteome</keyword>
<evidence type="ECO:0000313" key="3">
    <source>
        <dbReference type="Proteomes" id="UP000297245"/>
    </source>
</evidence>
<reference evidence="2 3" key="1">
    <citation type="journal article" date="2019" name="Nat. Ecol. Evol.">
        <title>Megaphylogeny resolves global patterns of mushroom evolution.</title>
        <authorList>
            <person name="Varga T."/>
            <person name="Krizsan K."/>
            <person name="Foldi C."/>
            <person name="Dima B."/>
            <person name="Sanchez-Garcia M."/>
            <person name="Sanchez-Ramirez S."/>
            <person name="Szollosi G.J."/>
            <person name="Szarkandi J.G."/>
            <person name="Papp V."/>
            <person name="Albert L."/>
            <person name="Andreopoulos W."/>
            <person name="Angelini C."/>
            <person name="Antonin V."/>
            <person name="Barry K.W."/>
            <person name="Bougher N.L."/>
            <person name="Buchanan P."/>
            <person name="Buyck B."/>
            <person name="Bense V."/>
            <person name="Catcheside P."/>
            <person name="Chovatia M."/>
            <person name="Cooper J."/>
            <person name="Damon W."/>
            <person name="Desjardin D."/>
            <person name="Finy P."/>
            <person name="Geml J."/>
            <person name="Haridas S."/>
            <person name="Hughes K."/>
            <person name="Justo A."/>
            <person name="Karasinski D."/>
            <person name="Kautmanova I."/>
            <person name="Kiss B."/>
            <person name="Kocsube S."/>
            <person name="Kotiranta H."/>
            <person name="LaButti K.M."/>
            <person name="Lechner B.E."/>
            <person name="Liimatainen K."/>
            <person name="Lipzen A."/>
            <person name="Lukacs Z."/>
            <person name="Mihaltcheva S."/>
            <person name="Morgado L.N."/>
            <person name="Niskanen T."/>
            <person name="Noordeloos M.E."/>
            <person name="Ohm R.A."/>
            <person name="Ortiz-Santana B."/>
            <person name="Ovrebo C."/>
            <person name="Racz N."/>
            <person name="Riley R."/>
            <person name="Savchenko A."/>
            <person name="Shiryaev A."/>
            <person name="Soop K."/>
            <person name="Spirin V."/>
            <person name="Szebenyi C."/>
            <person name="Tomsovsky M."/>
            <person name="Tulloss R.E."/>
            <person name="Uehling J."/>
            <person name="Grigoriev I.V."/>
            <person name="Vagvolgyi C."/>
            <person name="Papp T."/>
            <person name="Martin F.M."/>
            <person name="Miettinen O."/>
            <person name="Hibbett D.S."/>
            <person name="Nagy L.G."/>
        </authorList>
    </citation>
    <scope>NUCLEOTIDE SEQUENCE [LARGE SCALE GENOMIC DNA]</scope>
    <source>
        <strain evidence="2 3">CBS 962.96</strain>
    </source>
</reference>
<dbReference type="OrthoDB" id="2685413at2759"/>
<gene>
    <name evidence="2" type="ORF">K435DRAFT_295202</name>
</gene>
<dbReference type="Proteomes" id="UP000297245">
    <property type="component" value="Unassembled WGS sequence"/>
</dbReference>
<organism evidence="2 3">
    <name type="scientific">Dendrothele bispora (strain CBS 962.96)</name>
    <dbReference type="NCBI Taxonomy" id="1314807"/>
    <lineage>
        <taxon>Eukaryota</taxon>
        <taxon>Fungi</taxon>
        <taxon>Dikarya</taxon>
        <taxon>Basidiomycota</taxon>
        <taxon>Agaricomycotina</taxon>
        <taxon>Agaricomycetes</taxon>
        <taxon>Agaricomycetidae</taxon>
        <taxon>Agaricales</taxon>
        <taxon>Agaricales incertae sedis</taxon>
        <taxon>Dendrothele</taxon>
    </lineage>
</organism>
<name>A0A4S8LJA7_DENBC</name>
<accession>A0A4S8LJA7</accession>
<evidence type="ECO:0000256" key="1">
    <source>
        <dbReference type="SAM" id="MobiDB-lite"/>
    </source>
</evidence>
<feature type="region of interest" description="Disordered" evidence="1">
    <location>
        <begin position="146"/>
        <end position="165"/>
    </location>
</feature>